<dbReference type="Pfam" id="PF01138">
    <property type="entry name" value="RNase_PH"/>
    <property type="match status" value="1"/>
</dbReference>
<dbReference type="GO" id="GO:0003723">
    <property type="term" value="F:RNA binding"/>
    <property type="evidence" value="ECO:0007669"/>
    <property type="project" value="TreeGrafter"/>
</dbReference>
<dbReference type="InterPro" id="IPR027408">
    <property type="entry name" value="PNPase/RNase_PH_dom_sf"/>
</dbReference>
<keyword evidence="3" id="KW-0698">rRNA processing</keyword>
<feature type="domain" description="Exoribonuclease phosphorolytic" evidence="6">
    <location>
        <begin position="3"/>
        <end position="136"/>
    </location>
</feature>
<evidence type="ECO:0000313" key="7">
    <source>
        <dbReference type="EMBL" id="ODV65061.1"/>
    </source>
</evidence>
<dbReference type="OrthoDB" id="27298at2759"/>
<dbReference type="SUPFAM" id="SSF55666">
    <property type="entry name" value="Ribonuclease PH domain 2-like"/>
    <property type="match status" value="1"/>
</dbReference>
<dbReference type="EMBL" id="KV454545">
    <property type="protein sequence ID" value="ODV65061.1"/>
    <property type="molecule type" value="Genomic_DNA"/>
</dbReference>
<dbReference type="RefSeq" id="XP_020074128.1">
    <property type="nucleotide sequence ID" value="XM_020222614.1"/>
</dbReference>
<keyword evidence="4" id="KW-0271">Exosome</keyword>
<dbReference type="GO" id="GO:0005730">
    <property type="term" value="C:nucleolus"/>
    <property type="evidence" value="ECO:0007669"/>
    <property type="project" value="EnsemblFungi"/>
</dbReference>
<evidence type="ECO:0000313" key="8">
    <source>
        <dbReference type="Proteomes" id="UP000095085"/>
    </source>
</evidence>
<keyword evidence="5" id="KW-0539">Nucleus</keyword>
<keyword evidence="8" id="KW-1185">Reference proteome</keyword>
<evidence type="ECO:0000259" key="6">
    <source>
        <dbReference type="Pfam" id="PF01138"/>
    </source>
</evidence>
<dbReference type="STRING" id="984485.A0A1E4RCU3"/>
<dbReference type="CDD" id="cd11372">
    <property type="entry name" value="RNase_PH_RRP46"/>
    <property type="match status" value="1"/>
</dbReference>
<dbReference type="GO" id="GO:0000176">
    <property type="term" value="C:nuclear exosome (RNase complex)"/>
    <property type="evidence" value="ECO:0007669"/>
    <property type="project" value="EnsemblFungi"/>
</dbReference>
<dbReference type="GO" id="GO:0071042">
    <property type="term" value="P:nuclear polyadenylation-dependent mRNA catabolic process"/>
    <property type="evidence" value="ECO:0007669"/>
    <property type="project" value="EnsemblFungi"/>
</dbReference>
<evidence type="ECO:0000256" key="2">
    <source>
        <dbReference type="ARBA" id="ARBA00006678"/>
    </source>
</evidence>
<dbReference type="GO" id="GO:0071051">
    <property type="term" value="P:poly(A)-dependent snoRNA 3'-end processing"/>
    <property type="evidence" value="ECO:0007669"/>
    <property type="project" value="TreeGrafter"/>
</dbReference>
<comment type="similarity">
    <text evidence="2">Belongs to the RNase PH family.</text>
</comment>
<dbReference type="PANTHER" id="PTHR11953:SF1">
    <property type="entry name" value="EXOSOME COMPLEX COMPONENT RRP46"/>
    <property type="match status" value="1"/>
</dbReference>
<dbReference type="GeneID" id="30997163"/>
<dbReference type="InterPro" id="IPR020568">
    <property type="entry name" value="Ribosomal_Su5_D2-typ_SF"/>
</dbReference>
<accession>A0A1E4RCU3</accession>
<dbReference type="GO" id="GO:0071038">
    <property type="term" value="P:TRAMP-dependent tRNA surveillance pathway"/>
    <property type="evidence" value="ECO:0007669"/>
    <property type="project" value="EnsemblFungi"/>
</dbReference>
<name>A0A1E4RCU3_9ASCO</name>
<dbReference type="GO" id="GO:0000467">
    <property type="term" value="P:exonucleolytic trimming to generate mature 3'-end of 5.8S rRNA from tricistronic rRNA transcript (SSU-rRNA, 5.8S rRNA, LSU-rRNA)"/>
    <property type="evidence" value="ECO:0007669"/>
    <property type="project" value="EnsemblFungi"/>
</dbReference>
<dbReference type="PANTHER" id="PTHR11953">
    <property type="entry name" value="EXOSOME COMPLEX COMPONENT"/>
    <property type="match status" value="1"/>
</dbReference>
<dbReference type="Proteomes" id="UP000095085">
    <property type="component" value="Unassembled WGS sequence"/>
</dbReference>
<dbReference type="Gene3D" id="3.30.230.70">
    <property type="entry name" value="GHMP Kinase, N-terminal domain"/>
    <property type="match status" value="1"/>
</dbReference>
<gene>
    <name evidence="7" type="ORF">HYPBUDRAFT_163361</name>
</gene>
<dbReference type="AlphaFoldDB" id="A0A1E4RCU3"/>
<dbReference type="GO" id="GO:0016075">
    <property type="term" value="P:rRNA catabolic process"/>
    <property type="evidence" value="ECO:0007669"/>
    <property type="project" value="TreeGrafter"/>
</dbReference>
<evidence type="ECO:0000256" key="3">
    <source>
        <dbReference type="ARBA" id="ARBA00022552"/>
    </source>
</evidence>
<comment type="subcellular location">
    <subcellularLocation>
        <location evidence="1">Nucleus</location>
    </subcellularLocation>
</comment>
<dbReference type="InterPro" id="IPR050080">
    <property type="entry name" value="RNase_PH"/>
</dbReference>
<evidence type="ECO:0000256" key="1">
    <source>
        <dbReference type="ARBA" id="ARBA00004123"/>
    </source>
</evidence>
<protein>
    <recommendedName>
        <fullName evidence="6">Exoribonuclease phosphorolytic domain-containing protein</fullName>
    </recommendedName>
</protein>
<dbReference type="GO" id="GO:0071035">
    <property type="term" value="P:nuclear polyadenylation-dependent rRNA catabolic process"/>
    <property type="evidence" value="ECO:0007669"/>
    <property type="project" value="EnsemblFungi"/>
</dbReference>
<organism evidence="7 8">
    <name type="scientific">Hyphopichia burtonii NRRL Y-1933</name>
    <dbReference type="NCBI Taxonomy" id="984485"/>
    <lineage>
        <taxon>Eukaryota</taxon>
        <taxon>Fungi</taxon>
        <taxon>Dikarya</taxon>
        <taxon>Ascomycota</taxon>
        <taxon>Saccharomycotina</taxon>
        <taxon>Pichiomycetes</taxon>
        <taxon>Debaryomycetaceae</taxon>
        <taxon>Hyphopichia</taxon>
    </lineage>
</organism>
<dbReference type="GO" id="GO:0034475">
    <property type="term" value="P:U4 snRNA 3'-end processing"/>
    <property type="evidence" value="ECO:0007669"/>
    <property type="project" value="TreeGrafter"/>
</dbReference>
<evidence type="ECO:0000256" key="4">
    <source>
        <dbReference type="ARBA" id="ARBA00022835"/>
    </source>
</evidence>
<dbReference type="GO" id="GO:0000177">
    <property type="term" value="C:cytoplasmic exosome (RNase complex)"/>
    <property type="evidence" value="ECO:0007669"/>
    <property type="project" value="EnsemblFungi"/>
</dbReference>
<dbReference type="InterPro" id="IPR036345">
    <property type="entry name" value="ExoRNase_PH_dom2_sf"/>
</dbReference>
<dbReference type="GO" id="GO:0071028">
    <property type="term" value="P:nuclear mRNA surveillance"/>
    <property type="evidence" value="ECO:0007669"/>
    <property type="project" value="TreeGrafter"/>
</dbReference>
<proteinExistence type="inferred from homology"/>
<evidence type="ECO:0000256" key="5">
    <source>
        <dbReference type="ARBA" id="ARBA00023242"/>
    </source>
</evidence>
<sequence>MTFELKTGILDRVDGSAELTIGNTKLIVSVTGPIEAKIKQELPTLASLEIIIRPSIGVSSTREKFIEDKLRSILQDVIIRYKYPRQLIQVVVQFLITDSSNQQLIGKSGHNFDYTGNELNAAINGSYFALIDANIEMYSSFASALVSIDEDQEVIKNPNLTKLIEGKSSHLVCFNIKDGKSSKIMFLESYGDFKQEQLIKILDITSKECEFLHNKYQRKFINDKIKQDFIWTC</sequence>
<dbReference type="SUPFAM" id="SSF54211">
    <property type="entry name" value="Ribosomal protein S5 domain 2-like"/>
    <property type="match status" value="1"/>
</dbReference>
<reference evidence="8" key="1">
    <citation type="submission" date="2016-05" db="EMBL/GenBank/DDBJ databases">
        <title>Comparative genomics of biotechnologically important yeasts.</title>
        <authorList>
            <consortium name="DOE Joint Genome Institute"/>
            <person name="Riley R."/>
            <person name="Haridas S."/>
            <person name="Wolfe K.H."/>
            <person name="Lopes M.R."/>
            <person name="Hittinger C.T."/>
            <person name="Goker M."/>
            <person name="Salamov A."/>
            <person name="Wisecaver J."/>
            <person name="Long T.M."/>
            <person name="Aerts A.L."/>
            <person name="Barry K."/>
            <person name="Choi C."/>
            <person name="Clum A."/>
            <person name="Coughlan A.Y."/>
            <person name="Deshpande S."/>
            <person name="Douglass A.P."/>
            <person name="Hanson S.J."/>
            <person name="Klenk H.-P."/>
            <person name="Labutti K."/>
            <person name="Lapidus A."/>
            <person name="Lindquist E."/>
            <person name="Lipzen A."/>
            <person name="Meier-Kolthoff J.P."/>
            <person name="Ohm R.A."/>
            <person name="Otillar R.P."/>
            <person name="Pangilinan J."/>
            <person name="Peng Y."/>
            <person name="Rokas A."/>
            <person name="Rosa C.A."/>
            <person name="Scheuner C."/>
            <person name="Sibirny A.A."/>
            <person name="Slot J.C."/>
            <person name="Stielow J.B."/>
            <person name="Sun H."/>
            <person name="Kurtzman C.P."/>
            <person name="Blackwell M."/>
            <person name="Grigoriev I.V."/>
            <person name="Jeffries T.W."/>
        </authorList>
    </citation>
    <scope>NUCLEOTIDE SEQUENCE [LARGE SCALE GENOMIC DNA]</scope>
    <source>
        <strain evidence="8">NRRL Y-1933</strain>
    </source>
</reference>
<dbReference type="InterPro" id="IPR001247">
    <property type="entry name" value="ExoRNase_PH_dom1"/>
</dbReference>